<comment type="caution">
    <text evidence="1">The sequence shown here is derived from an EMBL/GenBank/DDBJ whole genome shotgun (WGS) entry which is preliminary data.</text>
</comment>
<dbReference type="InterPro" id="IPR038573">
    <property type="entry name" value="BrnT_sf"/>
</dbReference>
<keyword evidence="2" id="KW-1185">Reference proteome</keyword>
<dbReference type="Gene3D" id="3.10.450.530">
    <property type="entry name" value="Ribonuclease toxin, BrnT, of type II toxin-antitoxin system"/>
    <property type="match status" value="1"/>
</dbReference>
<name>A0ABY2QP83_9HYPH</name>
<reference evidence="1 2" key="1">
    <citation type="submission" date="2019-04" db="EMBL/GenBank/DDBJ databases">
        <title>Genome sequence of strain 7209-2.</title>
        <authorList>
            <person name="Gao J."/>
            <person name="Sun J."/>
        </authorList>
    </citation>
    <scope>NUCLEOTIDE SEQUENCE [LARGE SCALE GENOMIC DNA]</scope>
    <source>
        <strain evidence="1 2">7209-2</strain>
    </source>
</reference>
<organism evidence="1 2">
    <name type="scientific">Rhizobium rhizophilum</name>
    <dbReference type="NCBI Taxonomy" id="1850373"/>
    <lineage>
        <taxon>Bacteria</taxon>
        <taxon>Pseudomonadati</taxon>
        <taxon>Pseudomonadota</taxon>
        <taxon>Alphaproteobacteria</taxon>
        <taxon>Hyphomicrobiales</taxon>
        <taxon>Rhizobiaceae</taxon>
        <taxon>Rhizobium/Agrobacterium group</taxon>
        <taxon>Rhizobium</taxon>
    </lineage>
</organism>
<accession>A0ABY2QP83</accession>
<protein>
    <submittedName>
        <fullName evidence="1">BrnT family toxin</fullName>
    </submittedName>
</protein>
<dbReference type="Pfam" id="PF04365">
    <property type="entry name" value="BrnT_toxin"/>
    <property type="match status" value="1"/>
</dbReference>
<dbReference type="Proteomes" id="UP000309667">
    <property type="component" value="Unassembled WGS sequence"/>
</dbReference>
<dbReference type="InterPro" id="IPR007460">
    <property type="entry name" value="BrnT_toxin"/>
</dbReference>
<evidence type="ECO:0000313" key="2">
    <source>
        <dbReference type="Proteomes" id="UP000309667"/>
    </source>
</evidence>
<gene>
    <name evidence="1" type="ORF">E9677_22165</name>
</gene>
<proteinExistence type="predicted"/>
<evidence type="ECO:0000313" key="1">
    <source>
        <dbReference type="EMBL" id="THV11154.1"/>
    </source>
</evidence>
<dbReference type="EMBL" id="STGT01000006">
    <property type="protein sequence ID" value="THV11154.1"/>
    <property type="molecule type" value="Genomic_DNA"/>
</dbReference>
<sequence>MSFEWDDDKNAANVAKHGLSFDRARRIFDDVVISAPDHRRDYGEARINSIGRIDGLFVIVVTHTDRYGRIRLISARPAKRRERERYAEALRQRTQP</sequence>